<accession>A0ABT1M789</accession>
<evidence type="ECO:0000259" key="4">
    <source>
        <dbReference type="PROSITE" id="PS50125"/>
    </source>
</evidence>
<dbReference type="InterPro" id="IPR041664">
    <property type="entry name" value="AAA_16"/>
</dbReference>
<evidence type="ECO:0000256" key="1">
    <source>
        <dbReference type="ARBA" id="ARBA00022741"/>
    </source>
</evidence>
<organism evidence="5 6">
    <name type="scientific">Mycolicibacterium arenosum</name>
    <dbReference type="NCBI Taxonomy" id="2952157"/>
    <lineage>
        <taxon>Bacteria</taxon>
        <taxon>Bacillati</taxon>
        <taxon>Actinomycetota</taxon>
        <taxon>Actinomycetes</taxon>
        <taxon>Mycobacteriales</taxon>
        <taxon>Mycobacteriaceae</taxon>
        <taxon>Mycolicibacterium</taxon>
    </lineage>
</organism>
<evidence type="ECO:0000256" key="3">
    <source>
        <dbReference type="SAM" id="MobiDB-lite"/>
    </source>
</evidence>
<dbReference type="PANTHER" id="PTHR16305">
    <property type="entry name" value="TESTICULAR SOLUBLE ADENYLYL CYCLASE"/>
    <property type="match status" value="1"/>
</dbReference>
<dbReference type="CDD" id="cd07302">
    <property type="entry name" value="CHD"/>
    <property type="match status" value="1"/>
</dbReference>
<feature type="domain" description="Guanylate cyclase" evidence="4">
    <location>
        <begin position="52"/>
        <end position="182"/>
    </location>
</feature>
<dbReference type="InterPro" id="IPR027417">
    <property type="entry name" value="P-loop_NTPase"/>
</dbReference>
<protein>
    <submittedName>
        <fullName evidence="5">AAA family ATPase</fullName>
    </submittedName>
</protein>
<feature type="compositionally biased region" description="Low complexity" evidence="3">
    <location>
        <begin position="1080"/>
        <end position="1089"/>
    </location>
</feature>
<dbReference type="Pfam" id="PF00211">
    <property type="entry name" value="Guanylate_cyc"/>
    <property type="match status" value="1"/>
</dbReference>
<keyword evidence="6" id="KW-1185">Reference proteome</keyword>
<dbReference type="SMART" id="SM00044">
    <property type="entry name" value="CYCc"/>
    <property type="match status" value="1"/>
</dbReference>
<sequence length="1133" mass="121567">MDASCSGSDRSTATRSVCAHCGAQCSATGKFCGECGARLGSSTRSAEYKQVTVLFADVVRSMDIAATVEMERLRDIMTDVVERSAVVARRFGGTVEYNGDGVMAIFGAPIALEDHAIRACMAALAIQDEMALLAAEVLHCDEVTLRVRVGLNSGPVIVGDIGSGSLGYAATGRHVGFAQRMEAAAPAGGVMLSESTALLVEDSVVLDEPEWVDVRGCTEPVRARRLRSVRPRRANAGRTEADLVGRDAEMRVLAGLAARTIAGRGGVANVVGSPGIGKSRLARETAARASESGVEVCWTFCESHSADVPFGVVAQLLRVRLGVAELDRNKARSRVREQLSGADPADLLLLDDLLGISGPDEEPPQFDADARRRRLTAMMNAASLRRSHPALFIIEDAQWIDTASESMLIDFLAVIPRTPSLVLITSRPEYRGAFTRLPDAHTITLEPLDDSDTATLIGELVGSDRSIAELRRMLGEQAAGNPFFAEEMVRELAQRGVLAGEPGRYVCRVDVADVAVPATVQATIEARIDRLSSSAKRTMNAASVIGVRFGVDLLGALGLEVELDELVGTELIDQVRITPSAEYAFRHPLIRAVAYESQLRSDRAEWHRRLAAAIQDRARLCVDENAALIAEHLQFAGELRAAYRWHMRAGAWSTNRDLPAARLSWERAYRIADALPAADADQLAMRIEPRTMLCASDIHAREAEQSQARFAELRQLCSEAGDNVSLAIGMCGPATALMYAGRAREAARLSSEQMALIEATGDLTPAIGLASVSFCTWLGVLEFGEILRWSQIIVELAADDPRLGADYGVASPLAIALGWRGTSRWFLGRPGWRQDLDTAVAMARLSNPETLSGAIAWTYGIGVQYGAVRADDTVMRAAEEAVRTAVGASNDRALGLAAYTWAVGLLQQDSDADRDHGLALMSQAREVWLRRCIRFLIPVTDVWMAKEAARRGDRAPAIATMRRAVAELREGYPFYSVWGIGVLVETLLTSGAERDVAEADGLVDRLRIAWGDRGSAMMDITMLRLSALVTRARGDGTAYRNALRRYRDTAESLGFEGHIAWSAALAQSVSPDSSSDDSSADGGSVSEDAPTVAADWESPTAGVAIDESRTTGRDGGVGCSDVSASADGPSPSV</sequence>
<dbReference type="Proteomes" id="UP001651690">
    <property type="component" value="Unassembled WGS sequence"/>
</dbReference>
<proteinExistence type="predicted"/>
<dbReference type="InterPro" id="IPR001054">
    <property type="entry name" value="A/G_cyclase"/>
</dbReference>
<evidence type="ECO:0000313" key="5">
    <source>
        <dbReference type="EMBL" id="MCP9274993.1"/>
    </source>
</evidence>
<reference evidence="5 6" key="1">
    <citation type="submission" date="2022-06" db="EMBL/GenBank/DDBJ databases">
        <title>Mycolicibacterium sp. CAU 1645 isolated from seawater.</title>
        <authorList>
            <person name="Kim W."/>
        </authorList>
    </citation>
    <scope>NUCLEOTIDE SEQUENCE [LARGE SCALE GENOMIC DNA]</scope>
    <source>
        <strain evidence="5 6">CAU 1645</strain>
    </source>
</reference>
<dbReference type="EMBL" id="JANDBD010000010">
    <property type="protein sequence ID" value="MCP9274993.1"/>
    <property type="molecule type" value="Genomic_DNA"/>
</dbReference>
<dbReference type="PANTHER" id="PTHR16305:SF28">
    <property type="entry name" value="GUANYLATE CYCLASE DOMAIN-CONTAINING PROTEIN"/>
    <property type="match status" value="1"/>
</dbReference>
<gene>
    <name evidence="5" type="ORF">NM203_22650</name>
</gene>
<feature type="region of interest" description="Disordered" evidence="3">
    <location>
        <begin position="1070"/>
        <end position="1133"/>
    </location>
</feature>
<dbReference type="PROSITE" id="PS50125">
    <property type="entry name" value="GUANYLATE_CYCLASE_2"/>
    <property type="match status" value="1"/>
</dbReference>
<dbReference type="SUPFAM" id="SSF52540">
    <property type="entry name" value="P-loop containing nucleoside triphosphate hydrolases"/>
    <property type="match status" value="1"/>
</dbReference>
<dbReference type="Gene3D" id="3.30.70.1230">
    <property type="entry name" value="Nucleotide cyclase"/>
    <property type="match status" value="1"/>
</dbReference>
<dbReference type="RefSeq" id="WP_255062733.1">
    <property type="nucleotide sequence ID" value="NZ_JANDBD010000010.1"/>
</dbReference>
<dbReference type="InterPro" id="IPR029787">
    <property type="entry name" value="Nucleotide_cyclase"/>
</dbReference>
<keyword evidence="1" id="KW-0547">Nucleotide-binding</keyword>
<dbReference type="Pfam" id="PF13191">
    <property type="entry name" value="AAA_16"/>
    <property type="match status" value="1"/>
</dbReference>
<comment type="caution">
    <text evidence="5">The sequence shown here is derived from an EMBL/GenBank/DDBJ whole genome shotgun (WGS) entry which is preliminary data.</text>
</comment>
<name>A0ABT1M789_9MYCO</name>
<evidence type="ECO:0000256" key="2">
    <source>
        <dbReference type="ARBA" id="ARBA00022840"/>
    </source>
</evidence>
<keyword evidence="2" id="KW-0067">ATP-binding</keyword>
<evidence type="ECO:0000313" key="6">
    <source>
        <dbReference type="Proteomes" id="UP001651690"/>
    </source>
</evidence>
<dbReference type="Gene3D" id="3.40.50.300">
    <property type="entry name" value="P-loop containing nucleotide triphosphate hydrolases"/>
    <property type="match status" value="1"/>
</dbReference>
<dbReference type="SUPFAM" id="SSF55073">
    <property type="entry name" value="Nucleotide cyclase"/>
    <property type="match status" value="1"/>
</dbReference>